<evidence type="ECO:0000256" key="11">
    <source>
        <dbReference type="RuleBase" id="RU004450"/>
    </source>
</evidence>
<comment type="similarity">
    <text evidence="2">Belongs to the ATPase A chain family.</text>
</comment>
<feature type="transmembrane region" description="Helical" evidence="12">
    <location>
        <begin position="20"/>
        <end position="39"/>
    </location>
</feature>
<dbReference type="InterPro" id="IPR023011">
    <property type="entry name" value="ATP_synth_F0_asu_AS"/>
</dbReference>
<evidence type="ECO:0000256" key="1">
    <source>
        <dbReference type="ARBA" id="ARBA00004141"/>
    </source>
</evidence>
<evidence type="ECO:0000256" key="2">
    <source>
        <dbReference type="ARBA" id="ARBA00006810"/>
    </source>
</evidence>
<keyword evidence="5 12" id="KW-0812">Transmembrane</keyword>
<protein>
    <recommendedName>
        <fullName evidence="11">ATP synthase subunit a</fullName>
    </recommendedName>
</protein>
<evidence type="ECO:0000256" key="4">
    <source>
        <dbReference type="ARBA" id="ARBA00022547"/>
    </source>
</evidence>
<geneLocation type="mitochondrion" evidence="13"/>
<proteinExistence type="inferred from homology"/>
<dbReference type="InterPro" id="IPR035908">
    <property type="entry name" value="F0_ATP_A_sf"/>
</dbReference>
<evidence type="ECO:0000256" key="8">
    <source>
        <dbReference type="ARBA" id="ARBA00023065"/>
    </source>
</evidence>
<evidence type="ECO:0000256" key="12">
    <source>
        <dbReference type="SAM" id="Phobius"/>
    </source>
</evidence>
<evidence type="ECO:0000256" key="7">
    <source>
        <dbReference type="ARBA" id="ARBA00022989"/>
    </source>
</evidence>
<dbReference type="InterPro" id="IPR000568">
    <property type="entry name" value="ATP_synth_F0_asu"/>
</dbReference>
<dbReference type="CDD" id="cd00310">
    <property type="entry name" value="ATP-synt_Fo_a_6"/>
    <property type="match status" value="1"/>
</dbReference>
<name>A0A8T9JAF5_9MYRI</name>
<comment type="subcellular location">
    <subcellularLocation>
        <location evidence="1">Membrane</location>
        <topology evidence="1">Multi-pass membrane protein</topology>
    </subcellularLocation>
    <subcellularLocation>
        <location evidence="11">Mitochondrion inner membrane</location>
        <topology evidence="11">Multi-pass membrane protein</topology>
    </subcellularLocation>
</comment>
<sequence>MMTSLFSIFDPSTQIMNLKLNWISVLLAIIMIPMMYWLTPTRSSSIFNLITITLKKEFSVLLGPTTFAGSTMMILSLFLFILVNNSMGLFPYIFTATSHPMLTVTLALPLWVALMLYGWLNHTIHMLAHLVPQGTPPALTIFMVCIETISNLIRPLTLSVRLAANMIAGHLLMTLLGNQGPNSSTIIMPIIIMTQIALITLESAVAMIQAYVFAVLTTLYISETTYVYS</sequence>
<dbReference type="GO" id="GO:0045259">
    <property type="term" value="C:proton-transporting ATP synthase complex"/>
    <property type="evidence" value="ECO:0007669"/>
    <property type="project" value="UniProtKB-KW"/>
</dbReference>
<evidence type="ECO:0000256" key="5">
    <source>
        <dbReference type="ARBA" id="ARBA00022692"/>
    </source>
</evidence>
<feature type="transmembrane region" description="Helical" evidence="12">
    <location>
        <begin position="60"/>
        <end position="81"/>
    </location>
</feature>
<keyword evidence="3" id="KW-0813">Transport</keyword>
<reference evidence="13" key="1">
    <citation type="submission" date="2020-04" db="EMBL/GenBank/DDBJ databases">
        <title>Complete mitochondrial genomes from museum specimens uncover millipede evolution in the Eastern Arc Mountains.</title>
        <authorList>
            <person name="Margaryan A."/>
        </authorList>
    </citation>
    <scope>NUCLEOTIDE SEQUENCE</scope>
</reference>
<keyword evidence="4" id="KW-0138">CF(0)</keyword>
<evidence type="ECO:0000313" key="13">
    <source>
        <dbReference type="EMBL" id="UOF70209.1"/>
    </source>
</evidence>
<keyword evidence="13" id="KW-0496">Mitochondrion</keyword>
<dbReference type="Pfam" id="PF00119">
    <property type="entry name" value="ATP-synt_A"/>
    <property type="match status" value="1"/>
</dbReference>
<dbReference type="NCBIfam" id="TIGR01131">
    <property type="entry name" value="ATP_synt_6_or_A"/>
    <property type="match status" value="1"/>
</dbReference>
<keyword evidence="7 12" id="KW-1133">Transmembrane helix</keyword>
<dbReference type="EMBL" id="MT394504">
    <property type="protein sequence ID" value="UOF70209.1"/>
    <property type="molecule type" value="Genomic_DNA"/>
</dbReference>
<evidence type="ECO:0000256" key="10">
    <source>
        <dbReference type="ARBA" id="ARBA00023310"/>
    </source>
</evidence>
<dbReference type="AlphaFoldDB" id="A0A8T9JAF5"/>
<feature type="transmembrane region" description="Helical" evidence="12">
    <location>
        <begin position="101"/>
        <end position="120"/>
    </location>
</feature>
<dbReference type="InterPro" id="IPR045083">
    <property type="entry name" value="ATP_synth_F0_asu_bact/mt"/>
</dbReference>
<keyword evidence="10" id="KW-0066">ATP synthesis</keyword>
<keyword evidence="8" id="KW-0406">Ion transport</keyword>
<evidence type="ECO:0000256" key="3">
    <source>
        <dbReference type="ARBA" id="ARBA00022448"/>
    </source>
</evidence>
<feature type="transmembrane region" description="Helical" evidence="12">
    <location>
        <begin position="208"/>
        <end position="228"/>
    </location>
</feature>
<keyword evidence="6" id="KW-0375">Hydrogen ion transport</keyword>
<dbReference type="PANTHER" id="PTHR11410">
    <property type="entry name" value="ATP SYNTHASE SUBUNIT A"/>
    <property type="match status" value="1"/>
</dbReference>
<dbReference type="GO" id="GO:0005743">
    <property type="term" value="C:mitochondrial inner membrane"/>
    <property type="evidence" value="ECO:0007669"/>
    <property type="project" value="UniProtKB-SubCell"/>
</dbReference>
<keyword evidence="9 12" id="KW-0472">Membrane</keyword>
<evidence type="ECO:0000256" key="6">
    <source>
        <dbReference type="ARBA" id="ARBA00022781"/>
    </source>
</evidence>
<dbReference type="GO" id="GO:0046933">
    <property type="term" value="F:proton-transporting ATP synthase activity, rotational mechanism"/>
    <property type="evidence" value="ECO:0007669"/>
    <property type="project" value="TreeGrafter"/>
</dbReference>
<dbReference type="PRINTS" id="PR00123">
    <property type="entry name" value="ATPASEA"/>
</dbReference>
<dbReference type="PANTHER" id="PTHR11410:SF0">
    <property type="entry name" value="ATP SYNTHASE SUBUNIT A"/>
    <property type="match status" value="1"/>
</dbReference>
<accession>A0A8T9JAF5</accession>
<organism evidence="13">
    <name type="scientific">Tropostreptus sigmatospinus</name>
    <dbReference type="NCBI Taxonomy" id="2931685"/>
    <lineage>
        <taxon>Eukaryota</taxon>
        <taxon>Metazoa</taxon>
        <taxon>Ecdysozoa</taxon>
        <taxon>Arthropoda</taxon>
        <taxon>Myriapoda</taxon>
        <taxon>Diplopoda</taxon>
        <taxon>Helminthomorpha</taxon>
        <taxon>Spirostreptida</taxon>
        <taxon>Spirostreptidae</taxon>
        <taxon>Tropostreptus</taxon>
    </lineage>
</organism>
<dbReference type="Gene3D" id="1.20.120.220">
    <property type="entry name" value="ATP synthase, F0 complex, subunit A"/>
    <property type="match status" value="1"/>
</dbReference>
<dbReference type="SUPFAM" id="SSF81336">
    <property type="entry name" value="F1F0 ATP synthase subunit A"/>
    <property type="match status" value="1"/>
</dbReference>
<dbReference type="PROSITE" id="PS00449">
    <property type="entry name" value="ATPASE_A"/>
    <property type="match status" value="1"/>
</dbReference>
<evidence type="ECO:0000256" key="9">
    <source>
        <dbReference type="ARBA" id="ARBA00023136"/>
    </source>
</evidence>
<gene>
    <name evidence="13" type="primary">ATP6</name>
</gene>